<evidence type="ECO:0000313" key="3">
    <source>
        <dbReference type="Proteomes" id="UP001399917"/>
    </source>
</evidence>
<feature type="region of interest" description="Disordered" evidence="1">
    <location>
        <begin position="1"/>
        <end position="109"/>
    </location>
</feature>
<dbReference type="Proteomes" id="UP001399917">
    <property type="component" value="Unassembled WGS sequence"/>
</dbReference>
<evidence type="ECO:0000313" key="2">
    <source>
        <dbReference type="EMBL" id="GAA3876773.1"/>
    </source>
</evidence>
<evidence type="ECO:0000256" key="1">
    <source>
        <dbReference type="SAM" id="MobiDB-lite"/>
    </source>
</evidence>
<reference evidence="3" key="1">
    <citation type="journal article" date="2019" name="Int. J. Syst. Evol. Microbiol.">
        <title>The Global Catalogue of Microorganisms (GCM) 10K type strain sequencing project: providing services to taxonomists for standard genome sequencing and annotation.</title>
        <authorList>
            <consortium name="The Broad Institute Genomics Platform"/>
            <consortium name="The Broad Institute Genome Sequencing Center for Infectious Disease"/>
            <person name="Wu L."/>
            <person name="Ma J."/>
        </authorList>
    </citation>
    <scope>NUCLEOTIDE SEQUENCE [LARGE SCALE GENOMIC DNA]</scope>
    <source>
        <strain evidence="3">JCM 17190</strain>
    </source>
</reference>
<keyword evidence="3" id="KW-1185">Reference proteome</keyword>
<feature type="compositionally biased region" description="Low complexity" evidence="1">
    <location>
        <begin position="368"/>
        <end position="377"/>
    </location>
</feature>
<gene>
    <name evidence="2" type="ORF">GCM10022404_28140</name>
</gene>
<dbReference type="RefSeq" id="WP_344848131.1">
    <property type="nucleotide sequence ID" value="NZ_BAABDF010000007.1"/>
</dbReference>
<accession>A0ABP7KIN3</accession>
<feature type="compositionally biased region" description="Low complexity" evidence="1">
    <location>
        <begin position="82"/>
        <end position="91"/>
    </location>
</feature>
<proteinExistence type="predicted"/>
<feature type="region of interest" description="Disordered" evidence="1">
    <location>
        <begin position="358"/>
        <end position="402"/>
    </location>
</feature>
<dbReference type="EMBL" id="BAABDF010000007">
    <property type="protein sequence ID" value="GAA3876773.1"/>
    <property type="molecule type" value="Genomic_DNA"/>
</dbReference>
<feature type="compositionally biased region" description="Gly residues" evidence="1">
    <location>
        <begin position="70"/>
        <end position="81"/>
    </location>
</feature>
<protein>
    <submittedName>
        <fullName evidence="2">Uncharacterized protein</fullName>
    </submittedName>
</protein>
<feature type="compositionally biased region" description="Polar residues" evidence="1">
    <location>
        <begin position="99"/>
        <end position="109"/>
    </location>
</feature>
<organism evidence="2 3">
    <name type="scientific">Celeribacter arenosi</name>
    <dbReference type="NCBI Taxonomy" id="792649"/>
    <lineage>
        <taxon>Bacteria</taxon>
        <taxon>Pseudomonadati</taxon>
        <taxon>Pseudomonadota</taxon>
        <taxon>Alphaproteobacteria</taxon>
        <taxon>Rhodobacterales</taxon>
        <taxon>Roseobacteraceae</taxon>
        <taxon>Celeribacter</taxon>
    </lineage>
</organism>
<sequence>MTQSPLDPSMLNAALSESPAYRSLPPEKQRELTATMSKVFGYIGDAPNRNAPSTHPFGPNDLDGLRGDLGNTGGTQGGYGTQPGQTTQQPGSPADQATPADSGSSTFRNAASAAKETLGAIGFPDFAASLIQGTFQAIVDSSIQQMEAYSNLLAETAKTVDTFMDDNISEDMAKDHLTTNYGDIFQKDISSGRPQMAVSTEAVGAGSLPSFLRDLGFDSPADIDQRAVEEVVIPQTRKTLAEMRHQSLATMVMMGINRIVVSDGEINAKLIFHVDANESSSLTFNTEKPTSWTMAGQLGQNGFGASGILVNTTNINAQSGINIDASLTGEVRVRFRSDYFPLERFADSAAIQLINQHSKVPEPRREPAAAGTQNGQNAQGGTGGTGALPPPGPGDTVGSGGT</sequence>
<name>A0ABP7KIN3_9RHOB</name>
<comment type="caution">
    <text evidence="2">The sequence shown here is derived from an EMBL/GenBank/DDBJ whole genome shotgun (WGS) entry which is preliminary data.</text>
</comment>